<dbReference type="Proteomes" id="UP000003477">
    <property type="component" value="Unassembled WGS sequence"/>
</dbReference>
<name>G5J798_CROWT</name>
<evidence type="ECO:0000313" key="2">
    <source>
        <dbReference type="Proteomes" id="UP000003477"/>
    </source>
</evidence>
<evidence type="ECO:0000313" key="1">
    <source>
        <dbReference type="EMBL" id="EHJ11959.1"/>
    </source>
</evidence>
<proteinExistence type="predicted"/>
<sequence length="183" mass="19953">MPNQIKTATERTFPSISRTSKIGINQNSIQKIAHSSINKTSTTSIHLLQISPIQISPIQSSPSQVSGEQIGISQNGFYQTSRAQINPKQIGTSQISPTKIDPFKISPSQINTPQVSPFESSNQTTNSIPFTHFPNNTNQLNSSKIAFSSLVPSQQFISSNSPNHNLTSNLVSNINNVTFEEVT</sequence>
<reference evidence="1 2" key="1">
    <citation type="journal article" date="2011" name="Front. Microbiol.">
        <title>Two Strains of Crocosphaera watsonii with Highly Conserved Genomes are Distinguished by Strain-Specific Features.</title>
        <authorList>
            <person name="Bench S.R."/>
            <person name="Ilikchyan I.N."/>
            <person name="Tripp H.J."/>
            <person name="Zehr J.P."/>
        </authorList>
    </citation>
    <scope>NUCLEOTIDE SEQUENCE [LARGE SCALE GENOMIC DNA]</scope>
    <source>
        <strain evidence="1 2">WH 0003</strain>
    </source>
</reference>
<comment type="caution">
    <text evidence="1">The sequence shown here is derived from an EMBL/GenBank/DDBJ whole genome shotgun (WGS) entry which is preliminary data.</text>
</comment>
<protein>
    <submittedName>
        <fullName evidence="1">YD repeat protein</fullName>
    </submittedName>
</protein>
<dbReference type="EMBL" id="AESD01000493">
    <property type="protein sequence ID" value="EHJ11959.1"/>
    <property type="molecule type" value="Genomic_DNA"/>
</dbReference>
<accession>G5J798</accession>
<organism evidence="1 2">
    <name type="scientific">Crocosphaera watsonii WH 0003</name>
    <dbReference type="NCBI Taxonomy" id="423471"/>
    <lineage>
        <taxon>Bacteria</taxon>
        <taxon>Bacillati</taxon>
        <taxon>Cyanobacteriota</taxon>
        <taxon>Cyanophyceae</taxon>
        <taxon>Oscillatoriophycideae</taxon>
        <taxon>Chroococcales</taxon>
        <taxon>Aphanothecaceae</taxon>
        <taxon>Crocosphaera</taxon>
    </lineage>
</organism>
<gene>
    <name evidence="1" type="ORF">CWATWH0003_3339</name>
</gene>
<dbReference type="AlphaFoldDB" id="G5J798"/>